<comment type="caution">
    <text evidence="3">The sequence shown here is derived from an EMBL/GenBank/DDBJ whole genome shotgun (WGS) entry which is preliminary data.</text>
</comment>
<dbReference type="InterPro" id="IPR026832">
    <property type="entry name" value="Asteroid"/>
</dbReference>
<reference evidence="3 4" key="2">
    <citation type="submission" date="2016-08" db="EMBL/GenBank/DDBJ databases">
        <title>Pervasive Adenine N6-methylation of Active Genes in Fungi.</title>
        <authorList>
            <consortium name="DOE Joint Genome Institute"/>
            <person name="Mondo S.J."/>
            <person name="Dannebaum R.O."/>
            <person name="Kuo R.C."/>
            <person name="Labutti K."/>
            <person name="Haridas S."/>
            <person name="Kuo A."/>
            <person name="Salamov A."/>
            <person name="Ahrendt S.R."/>
            <person name="Lipzen A."/>
            <person name="Sullivan W."/>
            <person name="Andreopoulos W.B."/>
            <person name="Clum A."/>
            <person name="Lindquist E."/>
            <person name="Daum C."/>
            <person name="Ramamoorthy G.K."/>
            <person name="Gryganskyi A."/>
            <person name="Culley D."/>
            <person name="Magnuson J.K."/>
            <person name="James T.Y."/>
            <person name="O'Malley M.A."/>
            <person name="Stajich J.E."/>
            <person name="Spatafora J.W."/>
            <person name="Visel A."/>
            <person name="Grigoriev I.V."/>
        </authorList>
    </citation>
    <scope>NUCLEOTIDE SEQUENCE [LARGE SCALE GENOMIC DNA]</scope>
    <source>
        <strain evidence="3 4">S4</strain>
    </source>
</reference>
<name>A0A1Y1WP59_9FUNG</name>
<dbReference type="InterPro" id="IPR039436">
    <property type="entry name" value="Asteroid_dom"/>
</dbReference>
<reference evidence="3 4" key="1">
    <citation type="submission" date="2016-08" db="EMBL/GenBank/DDBJ databases">
        <title>A Parts List for Fungal Cellulosomes Revealed by Comparative Genomics.</title>
        <authorList>
            <consortium name="DOE Joint Genome Institute"/>
            <person name="Haitjema C.H."/>
            <person name="Gilmore S.P."/>
            <person name="Henske J.K."/>
            <person name="Solomon K.V."/>
            <person name="De Groot R."/>
            <person name="Kuo A."/>
            <person name="Mondo S.J."/>
            <person name="Salamov A.A."/>
            <person name="Labutti K."/>
            <person name="Zhao Z."/>
            <person name="Chiniquy J."/>
            <person name="Barry K."/>
            <person name="Brewer H.M."/>
            <person name="Purvine S.O."/>
            <person name="Wright A.T."/>
            <person name="Boxma B."/>
            <person name="Van Alen T."/>
            <person name="Hackstein J.H."/>
            <person name="Baker S.E."/>
            <person name="Grigoriev I.V."/>
            <person name="O'Malley M.A."/>
        </authorList>
    </citation>
    <scope>NUCLEOTIDE SEQUENCE [LARGE SCALE GENOMIC DNA]</scope>
    <source>
        <strain evidence="3 4">S4</strain>
    </source>
</reference>
<evidence type="ECO:0000313" key="4">
    <source>
        <dbReference type="Proteomes" id="UP000193944"/>
    </source>
</evidence>
<accession>A0A1Y1WP59</accession>
<dbReference type="AlphaFoldDB" id="A0A1Y1WP59"/>
<keyword evidence="4" id="KW-1185">Reference proteome</keyword>
<dbReference type="PANTHER" id="PTHR15665">
    <property type="entry name" value="ASTEROID PROTEIN"/>
    <property type="match status" value="1"/>
</dbReference>
<evidence type="ECO:0000256" key="1">
    <source>
        <dbReference type="ARBA" id="ARBA00007398"/>
    </source>
</evidence>
<dbReference type="InterPro" id="IPR029060">
    <property type="entry name" value="PIN-like_dom_sf"/>
</dbReference>
<dbReference type="Pfam" id="PF12813">
    <property type="entry name" value="XPG_I_2"/>
    <property type="match status" value="1"/>
</dbReference>
<dbReference type="Proteomes" id="UP000193944">
    <property type="component" value="Unassembled WGS sequence"/>
</dbReference>
<comment type="similarity">
    <text evidence="1">Belongs to the asteroid family.</text>
</comment>
<sequence length="871" mass="103485">MGVKGLTTFTNKCFNEYAEKKERLLKNKIKELESVSYNSQEIKRTLEVLKKELLLDIEKRNEKRFSFDINMELFNALSKEGDLRKVHVPKVSNKEKISLVIDANSFYFYFASKINWLSCDYSNFIEYLKFYVRIFLSIKNIKNIFFILDGIEPYKKINSGTSLKRAKSKDKRIFNKIRHNLINNNIRDNSCNRIIAHSPFYPPPLCILVYMIELRKISKNLKDYSFPINFKIVQAEYEADVIVAKYARKYDGFILGNDSDYLIYESPGYIPLDNITLPDIKKVTYPCVEKWKINTSLWNNKSLCHILGFPALYMPIFATLCGNDYIDSFKIPQDFLKEYTRRVINFYIVDKIEKEKYNAKAILRNINKEVNIFNDKNSLEEALEEFPIIKKKINEIISINDDKVKVSKINVTYLKEDELYNIGNLLYKKNYLKILIEYLKKKISQAEKKIIKNYGNIFQEREKNKEALIQSVLLQISNDKNETKKFYQKLFDLVKVYLSKDKYIEKQNYSDYINKQNVNKIIDYFLKGMFFGKSLKVLKYKSFYCTPYLDNVFSDSCWEITNDLRKKYYSILLSLYGNIKNIDKSIMIEEYKRKKIELQENEMLEIEEDDEEDRVNNIYIVIEPENENINSIPKKKVIKYYINKYVKDDIVIHLQNISNSEKEKFNLYKKIFYSDNNKMNNIKKIYIPIATSLRFFIVESYKINSSEALTDREFSALLASVISSMSNLIGTHNINTNNSFLKLTNKARPLPKNKVSKMTLSFIHRFSQFQNIIFLNIYILSVLSLLDSSLLVNRNNILYHFNEYCWAYGFHKYFEYFKTIDYLQNDKGETTGPFRSNYLNNEYKYLFNAITENIKNYIICDRNESFLKYYI</sequence>
<proteinExistence type="inferred from homology"/>
<dbReference type="Gene3D" id="3.40.50.1010">
    <property type="entry name" value="5'-nuclease"/>
    <property type="match status" value="1"/>
</dbReference>
<evidence type="ECO:0000259" key="2">
    <source>
        <dbReference type="Pfam" id="PF12813"/>
    </source>
</evidence>
<protein>
    <recommendedName>
        <fullName evidence="2">Asteroid domain-containing protein</fullName>
    </recommendedName>
</protein>
<gene>
    <name evidence="3" type="ORF">BCR32DRAFT_272146</name>
</gene>
<evidence type="ECO:0000313" key="3">
    <source>
        <dbReference type="EMBL" id="ORX75078.1"/>
    </source>
</evidence>
<dbReference type="EMBL" id="MCFG01000380">
    <property type="protein sequence ID" value="ORX75078.1"/>
    <property type="molecule type" value="Genomic_DNA"/>
</dbReference>
<dbReference type="STRING" id="1754192.A0A1Y1WP59"/>
<dbReference type="OrthoDB" id="2107847at2759"/>
<feature type="domain" description="Asteroid" evidence="2">
    <location>
        <begin position="235"/>
        <end position="312"/>
    </location>
</feature>
<organism evidence="3 4">
    <name type="scientific">Anaeromyces robustus</name>
    <dbReference type="NCBI Taxonomy" id="1754192"/>
    <lineage>
        <taxon>Eukaryota</taxon>
        <taxon>Fungi</taxon>
        <taxon>Fungi incertae sedis</taxon>
        <taxon>Chytridiomycota</taxon>
        <taxon>Chytridiomycota incertae sedis</taxon>
        <taxon>Neocallimastigomycetes</taxon>
        <taxon>Neocallimastigales</taxon>
        <taxon>Neocallimastigaceae</taxon>
        <taxon>Anaeromyces</taxon>
    </lineage>
</organism>
<dbReference type="PANTHER" id="PTHR15665:SF1">
    <property type="entry name" value="PROTEIN ASTEROID HOMOLOG 1"/>
    <property type="match status" value="1"/>
</dbReference>
<dbReference type="SUPFAM" id="SSF88723">
    <property type="entry name" value="PIN domain-like"/>
    <property type="match status" value="1"/>
</dbReference>